<keyword evidence="4 7" id="KW-0418">Kinase</keyword>
<dbReference type="PANTHER" id="PTHR43047:SF72">
    <property type="entry name" value="OSMOSENSING HISTIDINE PROTEIN KINASE SLN1"/>
    <property type="match status" value="1"/>
</dbReference>
<evidence type="ECO:0000313" key="7">
    <source>
        <dbReference type="EMBL" id="MFC6034972.1"/>
    </source>
</evidence>
<name>A0ABW1KY63_9PROT</name>
<feature type="transmembrane region" description="Helical" evidence="5">
    <location>
        <begin position="194"/>
        <end position="213"/>
    </location>
</feature>
<feature type="transmembrane region" description="Helical" evidence="5">
    <location>
        <begin position="143"/>
        <end position="162"/>
    </location>
</feature>
<dbReference type="Gene3D" id="3.30.565.10">
    <property type="entry name" value="Histidine kinase-like ATPase, C-terminal domain"/>
    <property type="match status" value="1"/>
</dbReference>
<comment type="caution">
    <text evidence="7">The sequence shown here is derived from an EMBL/GenBank/DDBJ whole genome shotgun (WGS) entry which is preliminary data.</text>
</comment>
<comment type="catalytic activity">
    <reaction evidence="1">
        <text>ATP + protein L-histidine = ADP + protein N-phospho-L-histidine.</text>
        <dbReference type="EC" id="2.7.13.3"/>
    </reaction>
</comment>
<dbReference type="PANTHER" id="PTHR43047">
    <property type="entry name" value="TWO-COMPONENT HISTIDINE PROTEIN KINASE"/>
    <property type="match status" value="1"/>
</dbReference>
<evidence type="ECO:0000256" key="5">
    <source>
        <dbReference type="SAM" id="Phobius"/>
    </source>
</evidence>
<dbReference type="Gene3D" id="1.10.287.130">
    <property type="match status" value="1"/>
</dbReference>
<dbReference type="InterPro" id="IPR005467">
    <property type="entry name" value="His_kinase_dom"/>
</dbReference>
<evidence type="ECO:0000313" key="8">
    <source>
        <dbReference type="Proteomes" id="UP001596116"/>
    </source>
</evidence>
<dbReference type="PROSITE" id="PS50109">
    <property type="entry name" value="HIS_KIN"/>
    <property type="match status" value="1"/>
</dbReference>
<dbReference type="InterPro" id="IPR036890">
    <property type="entry name" value="HATPase_C_sf"/>
</dbReference>
<evidence type="ECO:0000259" key="6">
    <source>
        <dbReference type="PROSITE" id="PS50109"/>
    </source>
</evidence>
<feature type="transmembrane region" description="Helical" evidence="5">
    <location>
        <begin position="88"/>
        <end position="108"/>
    </location>
</feature>
<dbReference type="Pfam" id="PF02518">
    <property type="entry name" value="HATPase_c"/>
    <property type="match status" value="1"/>
</dbReference>
<reference evidence="7 8" key="1">
    <citation type="submission" date="2024-09" db="EMBL/GenBank/DDBJ databases">
        <authorList>
            <person name="Zhang Z.-H."/>
        </authorList>
    </citation>
    <scope>NUCLEOTIDE SEQUENCE [LARGE SCALE GENOMIC DNA]</scope>
    <source>
        <strain evidence="7 8">HHTR114</strain>
    </source>
</reference>
<dbReference type="SMART" id="SM00387">
    <property type="entry name" value="HATPase_c"/>
    <property type="match status" value="1"/>
</dbReference>
<dbReference type="InterPro" id="IPR003661">
    <property type="entry name" value="HisK_dim/P_dom"/>
</dbReference>
<feature type="transmembrane region" description="Helical" evidence="5">
    <location>
        <begin position="115"/>
        <end position="137"/>
    </location>
</feature>
<dbReference type="Proteomes" id="UP001596116">
    <property type="component" value="Unassembled WGS sequence"/>
</dbReference>
<evidence type="ECO:0000256" key="2">
    <source>
        <dbReference type="ARBA" id="ARBA00012438"/>
    </source>
</evidence>
<gene>
    <name evidence="7" type="ORF">ACFMB1_05415</name>
</gene>
<feature type="transmembrane region" description="Helical" evidence="5">
    <location>
        <begin position="61"/>
        <end position="82"/>
    </location>
</feature>
<evidence type="ECO:0000256" key="4">
    <source>
        <dbReference type="ARBA" id="ARBA00022777"/>
    </source>
</evidence>
<protein>
    <recommendedName>
        <fullName evidence="2">histidine kinase</fullName>
        <ecNumber evidence="2">2.7.13.3</ecNumber>
    </recommendedName>
</protein>
<keyword evidence="5" id="KW-0472">Membrane</keyword>
<dbReference type="CDD" id="cd00082">
    <property type="entry name" value="HisKA"/>
    <property type="match status" value="1"/>
</dbReference>
<keyword evidence="3" id="KW-0808">Transferase</keyword>
<dbReference type="SUPFAM" id="SSF55874">
    <property type="entry name" value="ATPase domain of HSP90 chaperone/DNA topoisomerase II/histidine kinase"/>
    <property type="match status" value="1"/>
</dbReference>
<sequence>MAPPLNSAGLDLQKKPNPLTVFQQTLERDGISPWTARFRADDTERRYIHKLVETTLPTERLLWYTVIFTYLGYWILDVLTISEGLQTVLTMRVIVACAIAALIPLSFVPKVKPHFGWLSAAGIWLSGLSIIGMIAIIPPQGAPPYIIGVLVTFVAASCIMRIPFRVAAAAYISTSAVYLAVLNMRPAFSNVDVISGHFFMLSIAAVAVATSYMQEIRSRMIWLRDEQRKRDNEVIEKLLIEATAADQSKINFLSMMSHELRTPLHQIIGYAEVVSNSFKAANDPGNNARHLSEIHGSAHILLSRIQKMLRFVDATAGKMKYEIVDTSATELVDVAIERMRSSLEKAGIRVETEALKDATLHIDIVHTCYAINNLIENAIHASESGTTLHISGEKLEDGAYELAIRDEGRGMSPEQIEKAMKPFTQSESALVRSREGLGLGLTVAKHIFEDQNATVRLASDGHTGTCAIVRFNPPKAKAEGKPKKARYA</sequence>
<dbReference type="EMBL" id="JBHPON010000001">
    <property type="protein sequence ID" value="MFC6034972.1"/>
    <property type="molecule type" value="Genomic_DNA"/>
</dbReference>
<evidence type="ECO:0000256" key="3">
    <source>
        <dbReference type="ARBA" id="ARBA00022679"/>
    </source>
</evidence>
<dbReference type="GO" id="GO:0016301">
    <property type="term" value="F:kinase activity"/>
    <property type="evidence" value="ECO:0007669"/>
    <property type="project" value="UniProtKB-KW"/>
</dbReference>
<feature type="transmembrane region" description="Helical" evidence="5">
    <location>
        <begin position="169"/>
        <end position="188"/>
    </location>
</feature>
<evidence type="ECO:0000256" key="1">
    <source>
        <dbReference type="ARBA" id="ARBA00000085"/>
    </source>
</evidence>
<accession>A0ABW1KY63</accession>
<proteinExistence type="predicted"/>
<dbReference type="CDD" id="cd00075">
    <property type="entry name" value="HATPase"/>
    <property type="match status" value="1"/>
</dbReference>
<keyword evidence="5" id="KW-1133">Transmembrane helix</keyword>
<keyword evidence="8" id="KW-1185">Reference proteome</keyword>
<keyword evidence="5" id="KW-0812">Transmembrane</keyword>
<organism evidence="7 8">
    <name type="scientific">Hyphococcus aureus</name>
    <dbReference type="NCBI Taxonomy" id="2666033"/>
    <lineage>
        <taxon>Bacteria</taxon>
        <taxon>Pseudomonadati</taxon>
        <taxon>Pseudomonadota</taxon>
        <taxon>Alphaproteobacteria</taxon>
        <taxon>Parvularculales</taxon>
        <taxon>Parvularculaceae</taxon>
        <taxon>Hyphococcus</taxon>
    </lineage>
</organism>
<dbReference type="SUPFAM" id="SSF47384">
    <property type="entry name" value="Homodimeric domain of signal transducing histidine kinase"/>
    <property type="match status" value="1"/>
</dbReference>
<dbReference type="SMART" id="SM00388">
    <property type="entry name" value="HisKA"/>
    <property type="match status" value="1"/>
</dbReference>
<dbReference type="RefSeq" id="WP_379879694.1">
    <property type="nucleotide sequence ID" value="NZ_JBHPON010000001.1"/>
</dbReference>
<dbReference type="Pfam" id="PF00512">
    <property type="entry name" value="HisKA"/>
    <property type="match status" value="1"/>
</dbReference>
<feature type="domain" description="Histidine kinase" evidence="6">
    <location>
        <begin position="255"/>
        <end position="475"/>
    </location>
</feature>
<dbReference type="EC" id="2.7.13.3" evidence="2"/>
<dbReference type="InterPro" id="IPR036097">
    <property type="entry name" value="HisK_dim/P_sf"/>
</dbReference>
<dbReference type="InterPro" id="IPR003594">
    <property type="entry name" value="HATPase_dom"/>
</dbReference>